<protein>
    <submittedName>
        <fullName evidence="2">Uncharacterized protein</fullName>
    </submittedName>
</protein>
<dbReference type="EMBL" id="AP024545">
    <property type="protein sequence ID" value="BCT92519.1"/>
    <property type="molecule type" value="Genomic_DNA"/>
</dbReference>
<sequence length="156" mass="16591">MRIALVVLWFVATAAAAAPPQSSAKATLLSGPWTGHSTCVDKVRHPACKDETIVYRFVRSAPHVAILYADKILAGKREPMGALRMQLGADDRSAGAHFTWGRGTGTWAYTMTADTTLTGTLKDDPGGALARNVDAHRVDDKALPAAPPLADYGEPH</sequence>
<name>A0ABN6FU95_9GAMM</name>
<dbReference type="RefSeq" id="WP_213437369.1">
    <property type="nucleotide sequence ID" value="NZ_AP024545.1"/>
</dbReference>
<feature type="chain" id="PRO_5046373547" evidence="1">
    <location>
        <begin position="18"/>
        <end position="156"/>
    </location>
</feature>
<evidence type="ECO:0000313" key="2">
    <source>
        <dbReference type="EMBL" id="BCT92519.1"/>
    </source>
</evidence>
<feature type="signal peptide" evidence="1">
    <location>
        <begin position="1"/>
        <end position="17"/>
    </location>
</feature>
<dbReference type="Proteomes" id="UP000681317">
    <property type="component" value="Chromosome"/>
</dbReference>
<keyword evidence="3" id="KW-1185">Reference proteome</keyword>
<evidence type="ECO:0000313" key="3">
    <source>
        <dbReference type="Proteomes" id="UP000681317"/>
    </source>
</evidence>
<reference evidence="2 3" key="1">
    <citation type="submission" date="2021-03" db="EMBL/GenBank/DDBJ databases">
        <title>Complete Genome Sequences of Two Lysobacter Strains Isolated from Sea Water (Lysobacter caseinilyticus) and Soil (Lysobacter helvus) in South Korea.</title>
        <authorList>
            <person name="Watanabe Y."/>
            <person name="Arakawa K."/>
        </authorList>
    </citation>
    <scope>NUCLEOTIDE SEQUENCE [LARGE SCALE GENOMIC DNA]</scope>
    <source>
        <strain evidence="2 3">KVB24</strain>
    </source>
</reference>
<keyword evidence="1" id="KW-0732">Signal</keyword>
<proteinExistence type="predicted"/>
<organism evidence="2 3">
    <name type="scientific">Noviluteimonas caseinilytica</name>
    <dbReference type="NCBI Taxonomy" id="2675101"/>
    <lineage>
        <taxon>Bacteria</taxon>
        <taxon>Pseudomonadati</taxon>
        <taxon>Pseudomonadota</taxon>
        <taxon>Gammaproteobacteria</taxon>
        <taxon>Lysobacterales</taxon>
        <taxon>Lysobacteraceae</taxon>
        <taxon>Noviluteimonas</taxon>
    </lineage>
</organism>
<gene>
    <name evidence="2" type="ORF">LYSCAS_15430</name>
</gene>
<evidence type="ECO:0000256" key="1">
    <source>
        <dbReference type="SAM" id="SignalP"/>
    </source>
</evidence>
<accession>A0ABN6FU95</accession>